<keyword evidence="4 12" id="KW-0808">Transferase</keyword>
<feature type="transmembrane region" description="Helical" evidence="9">
    <location>
        <begin position="402"/>
        <end position="422"/>
    </location>
</feature>
<feature type="transmembrane region" description="Helical" evidence="9">
    <location>
        <begin position="113"/>
        <end position="134"/>
    </location>
</feature>
<evidence type="ECO:0000256" key="5">
    <source>
        <dbReference type="ARBA" id="ARBA00022692"/>
    </source>
</evidence>
<accession>A0A7I9V7E6</accession>
<reference evidence="13" key="1">
    <citation type="submission" date="2019-06" db="EMBL/GenBank/DDBJ databases">
        <title>Gordonia isolated from sludge of a wastewater treatment plant.</title>
        <authorList>
            <person name="Tamura T."/>
            <person name="Aoyama K."/>
            <person name="Kang Y."/>
            <person name="Saito S."/>
            <person name="Akiyama N."/>
            <person name="Yazawa K."/>
            <person name="Gonoi T."/>
            <person name="Mikami Y."/>
        </authorList>
    </citation>
    <scope>NUCLEOTIDE SEQUENCE [LARGE SCALE GENOMIC DNA]</scope>
    <source>
        <strain evidence="13">NBRC 107696</strain>
    </source>
</reference>
<keyword evidence="2" id="KW-1003">Cell membrane</keyword>
<feature type="transmembrane region" description="Helical" evidence="9">
    <location>
        <begin position="377"/>
        <end position="396"/>
    </location>
</feature>
<gene>
    <name evidence="12" type="ORF">nbrc107696_17050</name>
</gene>
<evidence type="ECO:0000313" key="12">
    <source>
        <dbReference type="EMBL" id="GEE01259.1"/>
    </source>
</evidence>
<dbReference type="GO" id="GO:0005886">
    <property type="term" value="C:plasma membrane"/>
    <property type="evidence" value="ECO:0007669"/>
    <property type="project" value="UniProtKB-SubCell"/>
</dbReference>
<feature type="transmembrane region" description="Helical" evidence="9">
    <location>
        <begin position="487"/>
        <end position="506"/>
    </location>
</feature>
<name>A0A7I9V7E6_9ACTN</name>
<keyword evidence="6 9" id="KW-1133">Transmembrane helix</keyword>
<organism evidence="12 13">
    <name type="scientific">Gordonia spumicola</name>
    <dbReference type="NCBI Taxonomy" id="589161"/>
    <lineage>
        <taxon>Bacteria</taxon>
        <taxon>Bacillati</taxon>
        <taxon>Actinomycetota</taxon>
        <taxon>Actinomycetes</taxon>
        <taxon>Mycobacteriales</taxon>
        <taxon>Gordoniaceae</taxon>
        <taxon>Gordonia</taxon>
    </lineage>
</organism>
<proteinExistence type="predicted"/>
<dbReference type="Pfam" id="PF13231">
    <property type="entry name" value="PMT_2"/>
    <property type="match status" value="1"/>
</dbReference>
<feature type="transmembrane region" description="Helical" evidence="9">
    <location>
        <begin position="211"/>
        <end position="229"/>
    </location>
</feature>
<feature type="region of interest" description="Disordered" evidence="8">
    <location>
        <begin position="559"/>
        <end position="594"/>
    </location>
</feature>
<dbReference type="InterPro" id="IPR050297">
    <property type="entry name" value="LipidA_mod_glycosyltrf_83"/>
</dbReference>
<feature type="domain" description="Glycosyltransferase RgtA/B/C/D-like" evidence="10">
    <location>
        <begin position="92"/>
        <end position="249"/>
    </location>
</feature>
<dbReference type="EMBL" id="BJOV01000003">
    <property type="protein sequence ID" value="GEE01259.1"/>
    <property type="molecule type" value="Genomic_DNA"/>
</dbReference>
<feature type="transmembrane region" description="Helical" evidence="9">
    <location>
        <begin position="34"/>
        <end position="52"/>
    </location>
</feature>
<feature type="domain" description="Putative mannosyltransferase YkcA/B-like C-terminal" evidence="11">
    <location>
        <begin position="600"/>
        <end position="689"/>
    </location>
</feature>
<dbReference type="PANTHER" id="PTHR33908:SF3">
    <property type="entry name" value="UNDECAPRENYL PHOSPHATE-ALPHA-4-AMINO-4-DEOXY-L-ARABINOSE ARABINOSYL TRANSFERASE"/>
    <property type="match status" value="1"/>
</dbReference>
<evidence type="ECO:0000256" key="1">
    <source>
        <dbReference type="ARBA" id="ARBA00004651"/>
    </source>
</evidence>
<dbReference type="Pfam" id="PF24878">
    <property type="entry name" value="YkcB_C"/>
    <property type="match status" value="1"/>
</dbReference>
<feature type="transmembrane region" description="Helical" evidence="9">
    <location>
        <begin position="141"/>
        <end position="161"/>
    </location>
</feature>
<feature type="transmembrane region" description="Helical" evidence="9">
    <location>
        <begin position="167"/>
        <end position="184"/>
    </location>
</feature>
<dbReference type="Proteomes" id="UP000444960">
    <property type="component" value="Unassembled WGS sequence"/>
</dbReference>
<feature type="transmembrane region" description="Helical" evidence="9">
    <location>
        <begin position="347"/>
        <end position="365"/>
    </location>
</feature>
<dbReference type="GO" id="GO:0009103">
    <property type="term" value="P:lipopolysaccharide biosynthetic process"/>
    <property type="evidence" value="ECO:0007669"/>
    <property type="project" value="UniProtKB-ARBA"/>
</dbReference>
<feature type="compositionally biased region" description="Low complexity" evidence="8">
    <location>
        <begin position="561"/>
        <end position="574"/>
    </location>
</feature>
<dbReference type="AlphaFoldDB" id="A0A7I9V7E6"/>
<sequence length="708" mass="73628">MTATDTLDRVVHDDEPPTDPDPTPHTSDGPSRRTTIWSLAVLLVSTTVLYLWNLSANGWGNSFYTAAIQAGSQSWKAWFFGSSDMASSITVDKPPASLWIPALSVRVFGLNSWSVLVPEVLMGVGSVALLYVITRRVFGHWAGIGAGAVLALTPVAAMMFRFDNPEALLILLMVAAMGALLKAAESGKLRWMIAAGVAVGFGFLAKQLEVMLIVPPMVVVYFVAAPGGWLRRVGHLFAALGALIVSAGWWILTVELWPASSRPYIGGSQNNSILDLTFGYNGLGRLDGNEKGSVGGGGRMGGQSGRFADMAGQQGFPGGPGGRGPGGGMWGQTGITRMFDAEQGGQIAWLIPAAIILGVAALVVIGRAPRTDRRRAYLLLFGGWLAVMTLTFSFMAGIFHSYYTAAMAPAVAAVIAGSAAVVWPAREKLWVRLVLAVSTWTTVGWGFALLDRSPEFVPWLRWLVLIVGLVAGAALLVAPGSGWKDRTLAAGATAAIVAGLAGPLAYTIDTVNTGKEGAIISAGPRVAGGMFGPGGHHRGGFGGMTPPGMGSTGNRGGMSFPGGTMPGATGPGSTNSGMNNRGMNGPAGGLLNGSKPSDEMVALLRDNASEYTWVAAAVGSNEASGYQIASGYSVMPIGGFNGTDPSPTLAQFKQYVADGKIHYFIEGGRGMMGGGSEGTSAQIKEWITATFTSKTVDGVTLYDLTSPK</sequence>
<evidence type="ECO:0000313" key="13">
    <source>
        <dbReference type="Proteomes" id="UP000444960"/>
    </source>
</evidence>
<protein>
    <submittedName>
        <fullName evidence="12">Glycosyl transferase</fullName>
    </submittedName>
</protein>
<evidence type="ECO:0000256" key="6">
    <source>
        <dbReference type="ARBA" id="ARBA00022989"/>
    </source>
</evidence>
<feature type="transmembrane region" description="Helical" evidence="9">
    <location>
        <begin position="429"/>
        <end position="447"/>
    </location>
</feature>
<evidence type="ECO:0000256" key="9">
    <source>
        <dbReference type="SAM" id="Phobius"/>
    </source>
</evidence>
<evidence type="ECO:0000256" key="7">
    <source>
        <dbReference type="ARBA" id="ARBA00023136"/>
    </source>
</evidence>
<dbReference type="PANTHER" id="PTHR33908">
    <property type="entry name" value="MANNOSYLTRANSFERASE YKCB-RELATED"/>
    <property type="match status" value="1"/>
</dbReference>
<evidence type="ECO:0000259" key="10">
    <source>
        <dbReference type="Pfam" id="PF13231"/>
    </source>
</evidence>
<feature type="transmembrane region" description="Helical" evidence="9">
    <location>
        <begin position="236"/>
        <end position="252"/>
    </location>
</feature>
<evidence type="ECO:0000256" key="8">
    <source>
        <dbReference type="SAM" id="MobiDB-lite"/>
    </source>
</evidence>
<feature type="transmembrane region" description="Helical" evidence="9">
    <location>
        <begin position="459"/>
        <end position="478"/>
    </location>
</feature>
<evidence type="ECO:0000256" key="2">
    <source>
        <dbReference type="ARBA" id="ARBA00022475"/>
    </source>
</evidence>
<dbReference type="OrthoDB" id="5241882at2"/>
<keyword evidence="7 9" id="KW-0472">Membrane</keyword>
<dbReference type="GO" id="GO:0016763">
    <property type="term" value="F:pentosyltransferase activity"/>
    <property type="evidence" value="ECO:0007669"/>
    <property type="project" value="TreeGrafter"/>
</dbReference>
<comment type="caution">
    <text evidence="12">The sequence shown here is derived from an EMBL/GenBank/DDBJ whole genome shotgun (WGS) entry which is preliminary data.</text>
</comment>
<evidence type="ECO:0000256" key="4">
    <source>
        <dbReference type="ARBA" id="ARBA00022679"/>
    </source>
</evidence>
<evidence type="ECO:0000259" key="11">
    <source>
        <dbReference type="Pfam" id="PF24878"/>
    </source>
</evidence>
<dbReference type="InterPro" id="IPR038731">
    <property type="entry name" value="RgtA/B/C-like"/>
</dbReference>
<dbReference type="InterPro" id="IPR056785">
    <property type="entry name" value="YkcA/B-like_C"/>
</dbReference>
<keyword evidence="13" id="KW-1185">Reference proteome</keyword>
<evidence type="ECO:0000256" key="3">
    <source>
        <dbReference type="ARBA" id="ARBA00022676"/>
    </source>
</evidence>
<dbReference type="GO" id="GO:0010041">
    <property type="term" value="P:response to iron(III) ion"/>
    <property type="evidence" value="ECO:0007669"/>
    <property type="project" value="TreeGrafter"/>
</dbReference>
<dbReference type="RefSeq" id="WP_161895074.1">
    <property type="nucleotide sequence ID" value="NZ_BJOV01000003.1"/>
</dbReference>
<keyword evidence="3" id="KW-0328">Glycosyltransferase</keyword>
<feature type="compositionally biased region" description="Basic and acidic residues" evidence="8">
    <location>
        <begin position="1"/>
        <end position="15"/>
    </location>
</feature>
<feature type="region of interest" description="Disordered" evidence="8">
    <location>
        <begin position="1"/>
        <end position="31"/>
    </location>
</feature>
<keyword evidence="5 9" id="KW-0812">Transmembrane</keyword>
<comment type="subcellular location">
    <subcellularLocation>
        <location evidence="1">Cell membrane</location>
        <topology evidence="1">Multi-pass membrane protein</topology>
    </subcellularLocation>
</comment>